<sequence>MATAIASLVLTAALVLGSPGPAPVALAASSATFGLRRSLPFYGGIMTGLALAALASAAGLGALFSHFPNVRRVLETVAALYIVYLAYRIATASPPTDPSNAGGAPSFRDGLLLNVINPKSYAAFLAIFSQSILPVESTLWAYGLTAVTCLAVAASTNIFWMASGQLLTSWLRRPHTARLIRGVLATAMVAAVLWAMFG</sequence>
<organism evidence="7 8">
    <name type="scientific">Salinisphaera aquimarina</name>
    <dbReference type="NCBI Taxonomy" id="2094031"/>
    <lineage>
        <taxon>Bacteria</taxon>
        <taxon>Pseudomonadati</taxon>
        <taxon>Pseudomonadota</taxon>
        <taxon>Gammaproteobacteria</taxon>
        <taxon>Salinisphaerales</taxon>
        <taxon>Salinisphaeraceae</taxon>
        <taxon>Salinisphaera</taxon>
    </lineage>
</organism>
<keyword evidence="3 6" id="KW-0812">Transmembrane</keyword>
<dbReference type="PANTHER" id="PTHR30086">
    <property type="entry name" value="ARGININE EXPORTER PROTEIN ARGO"/>
    <property type="match status" value="1"/>
</dbReference>
<evidence type="ECO:0000256" key="2">
    <source>
        <dbReference type="ARBA" id="ARBA00022475"/>
    </source>
</evidence>
<dbReference type="Proteomes" id="UP001595462">
    <property type="component" value="Unassembled WGS sequence"/>
</dbReference>
<comment type="subcellular location">
    <subcellularLocation>
        <location evidence="1">Cell membrane</location>
        <topology evidence="1">Multi-pass membrane protein</topology>
    </subcellularLocation>
</comment>
<feature type="transmembrane region" description="Helical" evidence="6">
    <location>
        <begin position="43"/>
        <end position="64"/>
    </location>
</feature>
<proteinExistence type="predicted"/>
<evidence type="ECO:0000256" key="1">
    <source>
        <dbReference type="ARBA" id="ARBA00004651"/>
    </source>
</evidence>
<comment type="caution">
    <text evidence="7">The sequence shown here is derived from an EMBL/GenBank/DDBJ whole genome shotgun (WGS) entry which is preliminary data.</text>
</comment>
<dbReference type="RefSeq" id="WP_380690826.1">
    <property type="nucleotide sequence ID" value="NZ_JBHRSS010000007.1"/>
</dbReference>
<evidence type="ECO:0000313" key="7">
    <source>
        <dbReference type="EMBL" id="MFC3105267.1"/>
    </source>
</evidence>
<dbReference type="Pfam" id="PF01810">
    <property type="entry name" value="LysE"/>
    <property type="match status" value="1"/>
</dbReference>
<gene>
    <name evidence="7" type="ORF">ACFOSU_15400</name>
</gene>
<dbReference type="InterPro" id="IPR001123">
    <property type="entry name" value="LeuE-type"/>
</dbReference>
<keyword evidence="8" id="KW-1185">Reference proteome</keyword>
<accession>A0ABV7EUN7</accession>
<keyword evidence="4 6" id="KW-1133">Transmembrane helix</keyword>
<evidence type="ECO:0000256" key="6">
    <source>
        <dbReference type="SAM" id="Phobius"/>
    </source>
</evidence>
<name>A0ABV7EUN7_9GAMM</name>
<keyword evidence="5 6" id="KW-0472">Membrane</keyword>
<feature type="transmembrane region" description="Helical" evidence="6">
    <location>
        <begin position="73"/>
        <end position="90"/>
    </location>
</feature>
<reference evidence="8" key="1">
    <citation type="journal article" date="2019" name="Int. J. Syst. Evol. Microbiol.">
        <title>The Global Catalogue of Microorganisms (GCM) 10K type strain sequencing project: providing services to taxonomists for standard genome sequencing and annotation.</title>
        <authorList>
            <consortium name="The Broad Institute Genomics Platform"/>
            <consortium name="The Broad Institute Genome Sequencing Center for Infectious Disease"/>
            <person name="Wu L."/>
            <person name="Ma J."/>
        </authorList>
    </citation>
    <scope>NUCLEOTIDE SEQUENCE [LARGE SCALE GENOMIC DNA]</scope>
    <source>
        <strain evidence="8">KCTC 52640</strain>
    </source>
</reference>
<feature type="transmembrane region" description="Helical" evidence="6">
    <location>
        <begin position="179"/>
        <end position="197"/>
    </location>
</feature>
<protein>
    <submittedName>
        <fullName evidence="7">LysE family translocator</fullName>
    </submittedName>
</protein>
<feature type="transmembrane region" description="Helical" evidence="6">
    <location>
        <begin position="139"/>
        <end position="159"/>
    </location>
</feature>
<dbReference type="EMBL" id="JBHRSS010000007">
    <property type="protein sequence ID" value="MFC3105267.1"/>
    <property type="molecule type" value="Genomic_DNA"/>
</dbReference>
<evidence type="ECO:0000256" key="5">
    <source>
        <dbReference type="ARBA" id="ARBA00023136"/>
    </source>
</evidence>
<evidence type="ECO:0000256" key="3">
    <source>
        <dbReference type="ARBA" id="ARBA00022692"/>
    </source>
</evidence>
<dbReference type="PANTHER" id="PTHR30086:SF20">
    <property type="entry name" value="ARGININE EXPORTER PROTEIN ARGO-RELATED"/>
    <property type="match status" value="1"/>
</dbReference>
<keyword evidence="2" id="KW-1003">Cell membrane</keyword>
<evidence type="ECO:0000313" key="8">
    <source>
        <dbReference type="Proteomes" id="UP001595462"/>
    </source>
</evidence>
<evidence type="ECO:0000256" key="4">
    <source>
        <dbReference type="ARBA" id="ARBA00022989"/>
    </source>
</evidence>